<dbReference type="EMBL" id="BGZK01000116">
    <property type="protein sequence ID" value="GBP20225.1"/>
    <property type="molecule type" value="Genomic_DNA"/>
</dbReference>
<dbReference type="PANTHER" id="PTHR13223">
    <property type="entry name" value="ACIDIC FIBROBLAST GROWTH FACTOR INTRACELLULAR BINDING PROTEIN"/>
    <property type="match status" value="1"/>
</dbReference>
<dbReference type="AlphaFoldDB" id="A0A4C1U1J6"/>
<evidence type="ECO:0000313" key="1">
    <source>
        <dbReference type="EMBL" id="GBP20225.1"/>
    </source>
</evidence>
<dbReference type="OrthoDB" id="16955at2759"/>
<dbReference type="Pfam" id="PF05427">
    <property type="entry name" value="FIBP"/>
    <property type="match status" value="1"/>
</dbReference>
<accession>A0A4C1U1J6</accession>
<dbReference type="GO" id="GO:0005634">
    <property type="term" value="C:nucleus"/>
    <property type="evidence" value="ECO:0007669"/>
    <property type="project" value="TreeGrafter"/>
</dbReference>
<dbReference type="Proteomes" id="UP000299102">
    <property type="component" value="Unassembled WGS sequence"/>
</dbReference>
<dbReference type="STRING" id="151549.A0A4C1U1J6"/>
<dbReference type="InterPro" id="IPR008614">
    <property type="entry name" value="FIBP"/>
</dbReference>
<name>A0A4C1U1J6_EUMVA</name>
<evidence type="ECO:0000313" key="2">
    <source>
        <dbReference type="Proteomes" id="UP000299102"/>
    </source>
</evidence>
<sequence length="408" mass="47690">MYTEVDVFVSNYTLIDPEIYQLWIEGCSSSEAVSTLHQRSTKLTGASVELIASDVLDHYRTFALLERLLTLPTKLSEQMEFQLDESTKRMLIEKYYELDDLVIRELLGRKLSSRHRKDLDEVSERSGAPLRCCRRQFDNLRRVFKTVEEMPGNVVSNIRNAFLLSEPLAKKYGAVVFLACMRFETTKRKLQYLSFNDFYHCARVIMASWTYCCTGPEYYDTEMDREFLLELRELRILLEKEKEHKHLICMRLKPKLLEKSYQELELNFRLYTRALVGLACSLHRGRELRSLFVDLLEKCIEPLRMGNWPKTDLAQFLNAYEQCALQMDVLRTWYICALDATVGQDLQPAEMKKFIKRSRFEDSMGEIYASDKPVSSDNVSCLAGQRPREVRLPDAEEEVLLIPLKLLC</sequence>
<reference evidence="1 2" key="1">
    <citation type="journal article" date="2019" name="Commun. Biol.">
        <title>The bagworm genome reveals a unique fibroin gene that provides high tensile strength.</title>
        <authorList>
            <person name="Kono N."/>
            <person name="Nakamura H."/>
            <person name="Ohtoshi R."/>
            <person name="Tomita M."/>
            <person name="Numata K."/>
            <person name="Arakawa K."/>
        </authorList>
    </citation>
    <scope>NUCLEOTIDE SEQUENCE [LARGE SCALE GENOMIC DNA]</scope>
</reference>
<comment type="caution">
    <text evidence="1">The sequence shown here is derived from an EMBL/GenBank/DDBJ whole genome shotgun (WGS) entry which is preliminary data.</text>
</comment>
<protein>
    <submittedName>
        <fullName evidence="1">Acidic fibroblast growth factor intracellular-binding protein</fullName>
    </submittedName>
</protein>
<gene>
    <name evidence="1" type="primary">Fibp</name>
    <name evidence="1" type="ORF">EVAR_82098_1</name>
</gene>
<dbReference type="PANTHER" id="PTHR13223:SF2">
    <property type="entry name" value="ACIDIC FIBROBLAST GROWTH FACTOR INTRACELLULAR-BINDING PROTEIN"/>
    <property type="match status" value="1"/>
</dbReference>
<proteinExistence type="predicted"/>
<keyword evidence="2" id="KW-1185">Reference proteome</keyword>
<organism evidence="1 2">
    <name type="scientific">Eumeta variegata</name>
    <name type="common">Bagworm moth</name>
    <name type="synonym">Eumeta japonica</name>
    <dbReference type="NCBI Taxonomy" id="151549"/>
    <lineage>
        <taxon>Eukaryota</taxon>
        <taxon>Metazoa</taxon>
        <taxon>Ecdysozoa</taxon>
        <taxon>Arthropoda</taxon>
        <taxon>Hexapoda</taxon>
        <taxon>Insecta</taxon>
        <taxon>Pterygota</taxon>
        <taxon>Neoptera</taxon>
        <taxon>Endopterygota</taxon>
        <taxon>Lepidoptera</taxon>
        <taxon>Glossata</taxon>
        <taxon>Ditrysia</taxon>
        <taxon>Tineoidea</taxon>
        <taxon>Psychidae</taxon>
        <taxon>Oiketicinae</taxon>
        <taxon>Eumeta</taxon>
    </lineage>
</organism>